<dbReference type="GO" id="GO:0000160">
    <property type="term" value="P:phosphorelay signal transduction system"/>
    <property type="evidence" value="ECO:0007669"/>
    <property type="project" value="InterPro"/>
</dbReference>
<name>A0A422QYM8_9RHOB</name>
<sequence>MAYVRALPLSEPVRFDKRRMADIVNELGERTARNVIGLTLEQLAAALAATDKALSREDFANAVTHAEALARMAWQIGLPSLAAVAQNLGNCIEQRDPMALAAVRARLMRVGDSSFARMRENSGLG</sequence>
<evidence type="ECO:0000313" key="1">
    <source>
        <dbReference type="EMBL" id="RNF35085.1"/>
    </source>
</evidence>
<accession>A0A422QYM8</accession>
<dbReference type="RefSeq" id="WP_106691061.1">
    <property type="nucleotide sequence ID" value="NZ_PXNQ02000004.1"/>
</dbReference>
<organism evidence="1 2">
    <name type="scientific">Paracoccus methylarcula</name>
    <dbReference type="NCBI Taxonomy" id="72022"/>
    <lineage>
        <taxon>Bacteria</taxon>
        <taxon>Pseudomonadati</taxon>
        <taxon>Pseudomonadota</taxon>
        <taxon>Alphaproteobacteria</taxon>
        <taxon>Rhodobacterales</taxon>
        <taxon>Paracoccaceae</taxon>
        <taxon>Paracoccus</taxon>
    </lineage>
</organism>
<evidence type="ECO:0000313" key="2">
    <source>
        <dbReference type="Proteomes" id="UP000238137"/>
    </source>
</evidence>
<protein>
    <submittedName>
        <fullName evidence="1">Uncharacterized protein</fullName>
    </submittedName>
</protein>
<proteinExistence type="predicted"/>
<reference evidence="1" key="1">
    <citation type="submission" date="2018-05" db="EMBL/GenBank/DDBJ databases">
        <title>Reclassification of Methylarcula marina and Methylarcula terricola as Paracoccus methylarcula sp.nov., comb.nov. and Paracoccus terricola comb.nov.</title>
        <authorList>
            <person name="Shmareva M.N."/>
            <person name="Doronina N.V."/>
            <person name="Vasilenko O.V."/>
            <person name="Tarlachkov S.V."/>
            <person name="Trotsenko Y.A."/>
        </authorList>
    </citation>
    <scope>NUCLEOTIDE SEQUENCE [LARGE SCALE GENOMIC DNA]</scope>
    <source>
        <strain evidence="1">VKM B-2159</strain>
    </source>
</reference>
<keyword evidence="2" id="KW-1185">Reference proteome</keyword>
<gene>
    <name evidence="1" type="ORF">A7A09_007905</name>
</gene>
<comment type="caution">
    <text evidence="1">The sequence shown here is derived from an EMBL/GenBank/DDBJ whole genome shotgun (WGS) entry which is preliminary data.</text>
</comment>
<dbReference type="OrthoDB" id="7873775at2"/>
<dbReference type="SUPFAM" id="SSF47226">
    <property type="entry name" value="Histidine-containing phosphotransfer domain, HPT domain"/>
    <property type="match status" value="1"/>
</dbReference>
<dbReference type="EMBL" id="PXNQ02000004">
    <property type="protein sequence ID" value="RNF35085.1"/>
    <property type="molecule type" value="Genomic_DNA"/>
</dbReference>
<dbReference type="InterPro" id="IPR036641">
    <property type="entry name" value="HPT_dom_sf"/>
</dbReference>
<dbReference type="AlphaFoldDB" id="A0A422QYM8"/>
<dbReference type="Proteomes" id="UP000238137">
    <property type="component" value="Unassembled WGS sequence"/>
</dbReference>